<comment type="caution">
    <text evidence="2">The sequence shown here is derived from an EMBL/GenBank/DDBJ whole genome shotgun (WGS) entry which is preliminary data.</text>
</comment>
<keyword evidence="1" id="KW-1133">Transmembrane helix</keyword>
<dbReference type="AlphaFoldDB" id="A0A2T6CH86"/>
<proteinExistence type="predicted"/>
<dbReference type="Proteomes" id="UP000244092">
    <property type="component" value="Unassembled WGS sequence"/>
</dbReference>
<organism evidence="2 3">
    <name type="scientific">Sulfitobacter mediterraneus</name>
    <dbReference type="NCBI Taxonomy" id="83219"/>
    <lineage>
        <taxon>Bacteria</taxon>
        <taxon>Pseudomonadati</taxon>
        <taxon>Pseudomonadota</taxon>
        <taxon>Alphaproteobacteria</taxon>
        <taxon>Rhodobacterales</taxon>
        <taxon>Roseobacteraceae</taxon>
        <taxon>Sulfitobacter</taxon>
    </lineage>
</organism>
<evidence type="ECO:0000313" key="3">
    <source>
        <dbReference type="Proteomes" id="UP000244092"/>
    </source>
</evidence>
<dbReference type="GeneID" id="79396678"/>
<accession>A0A2T6CH86</accession>
<reference evidence="2 3" key="1">
    <citation type="submission" date="2018-04" db="EMBL/GenBank/DDBJ databases">
        <title>Genomic Encyclopedia of Archaeal and Bacterial Type Strains, Phase II (KMG-II): from individual species to whole genera.</title>
        <authorList>
            <person name="Goeker M."/>
        </authorList>
    </citation>
    <scope>NUCLEOTIDE SEQUENCE [LARGE SCALE GENOMIC DNA]</scope>
    <source>
        <strain evidence="2 3">DSM 12244</strain>
    </source>
</reference>
<protein>
    <submittedName>
        <fullName evidence="2">Uncharacterized protein</fullName>
    </submittedName>
</protein>
<name>A0A2T6CH86_9RHOB</name>
<dbReference type="EMBL" id="QBKU01000003">
    <property type="protein sequence ID" value="PTX74871.1"/>
    <property type="molecule type" value="Genomic_DNA"/>
</dbReference>
<evidence type="ECO:0000313" key="2">
    <source>
        <dbReference type="EMBL" id="PTX74871.1"/>
    </source>
</evidence>
<gene>
    <name evidence="2" type="ORF">C8N31_103354</name>
</gene>
<keyword evidence="1" id="KW-0472">Membrane</keyword>
<keyword evidence="1" id="KW-0812">Transmembrane</keyword>
<evidence type="ECO:0000256" key="1">
    <source>
        <dbReference type="SAM" id="Phobius"/>
    </source>
</evidence>
<feature type="transmembrane region" description="Helical" evidence="1">
    <location>
        <begin position="21"/>
        <end position="39"/>
    </location>
</feature>
<sequence length="41" mass="4307">MHTLQQSYRGLSLLADINMDRLLYIGAIGAALAAGAFIGSL</sequence>
<dbReference type="RefSeq" id="WP_259274286.1">
    <property type="nucleotide sequence ID" value="NZ_CANMAK010000002.1"/>
</dbReference>